<gene>
    <name evidence="1" type="ORF">D0Z00_000900</name>
</gene>
<keyword evidence="2" id="KW-1185">Reference proteome</keyword>
<dbReference type="EMBL" id="QVQA01000012">
    <property type="protein sequence ID" value="KAF5101421.1"/>
    <property type="molecule type" value="Genomic_DNA"/>
</dbReference>
<proteinExistence type="predicted"/>
<protein>
    <submittedName>
        <fullName evidence="1">Uncharacterized protein</fullName>
    </submittedName>
</protein>
<evidence type="ECO:0000313" key="1">
    <source>
        <dbReference type="EMBL" id="KAF5101421.1"/>
    </source>
</evidence>
<reference evidence="1 2" key="1">
    <citation type="journal article" date="2020" name="Front. Microbiol.">
        <title>Phenotypic and Genetic Characterization of the Cheese Ripening Yeast Geotrichum candidum.</title>
        <authorList>
            <person name="Perkins V."/>
            <person name="Vignola S."/>
            <person name="Lessard M.H."/>
            <person name="Plante P.L."/>
            <person name="Corbeil J."/>
            <person name="Dugat-Bony E."/>
            <person name="Frenette M."/>
            <person name="Labrie S."/>
        </authorList>
    </citation>
    <scope>NUCLEOTIDE SEQUENCE [LARGE SCALE GENOMIC DNA]</scope>
    <source>
        <strain evidence="1 2">LMA-1147</strain>
    </source>
</reference>
<name>A0ACB6V8M4_9ASCO</name>
<organism evidence="1 2">
    <name type="scientific">Geotrichum galactomycetum</name>
    <dbReference type="NCBI Taxonomy" id="27317"/>
    <lineage>
        <taxon>Eukaryota</taxon>
        <taxon>Fungi</taxon>
        <taxon>Dikarya</taxon>
        <taxon>Ascomycota</taxon>
        <taxon>Saccharomycotina</taxon>
        <taxon>Dipodascomycetes</taxon>
        <taxon>Dipodascales</taxon>
        <taxon>Dipodascaceae</taxon>
        <taxon>Geotrichum</taxon>
    </lineage>
</organism>
<sequence length="1200" mass="130096">MSGLKPPITITIDTEPAPGDPFDISVSQLTVLQDHRNPYLLPILGGIDGLEQSLATNTTNGLSTTATSPSLEQRTAYYGINKLPERKPKTFLQLLILALKDKVLIILSVVAVISLAIGLYETFGQPTKYDEKGQAEPKVEWVEGVAIIVAVAIVSIVGAANDWQKERQFVKLNRKKEDHKVTVIRDGTKQNISVFDVAVGDLVSIEPGDILSADGVLVNGFGIQTDEAALTGESQNVRKTTAAEVLSRISSDPAVSPTAKGLDAFMISGSKVLEGTGSYIVTSVGSNSFHGKILLSLQTEAEETPLQEKLNDIAESIAKLGSLAALLMFIILFIRFLVQLKGSPLTGAEKGQEFLTIIITAIAIIVVAVPEGLPLAVTLALAFATTRMVKDNNLVRVLKACETMGGATAICSDKTGTLTQNKMSVVAGTTGMTQHFHIDPDASEEEDEKEVAESTAVEKTAPSIGTYRNSLSPAQTQLLLESIAINSSAFEDTHPDATDAFVGSKTETAMLNLARNYLGLQGLDSYRNSFNVVRVFPFDSAKKFMATLIELPDHRFRLLVKGSAELMVGMCSSVYDESVNAPQPLTSEKTEMYHERINQYASHSLRAIGLLYRDLDAMPADDSALFVNMTLLGVVGIMDPLRPGVRAAVLACQKAGVVVRMVTGDNVNTARAISLNCGILTPDSTYTVMEGPAFRKLTTEQLREAIPNLRVLGRSSPEDKRLLVKTLKEMGETVAVTGDGTNDAPALKLADVGFSMGIAGTEVAKEASDIIIMDDNFNSLVKAIVWGRTVNDAVKKFLQFQLTVNITAVVLTFVSAVASSSNESVLTAVQLLWVNLIMDTFAALALATDPPSDTVLDRKPDNRSVSLITPTMWKIILGEAMYQLIVSFILDFGGPRFFHPKTAEERQQIHALVFNTFVWMQYFKMFVSRRLDNKMNMFEGIWRNWYYLVVSGIILGAQVLIMFVGGAAFSIEHQTGTQWAIAICCGFGSIPMGLFLRCIPDEWVIAIFPTRFYRFMGRTIEQLKFWKKKEQGPEIRVDEETSVGAYKWPEPFEQVKTDLVLLKLRGGRWSQIKSKPKRIYQSIKASLTPSTPSSPATSAPVSGNNSTLIGTPEITTGGLRPPASPLMLTHADESGFLAVPGTSPTRPLGRSRGSSTSSRSSYSIEAITMVPTIVGGAIAGWGGQLTTPNNNNNNNAPSRT</sequence>
<comment type="caution">
    <text evidence="1">The sequence shown here is derived from an EMBL/GenBank/DDBJ whole genome shotgun (WGS) entry which is preliminary data.</text>
</comment>
<dbReference type="Proteomes" id="UP000744676">
    <property type="component" value="Unassembled WGS sequence"/>
</dbReference>
<evidence type="ECO:0000313" key="2">
    <source>
        <dbReference type="Proteomes" id="UP000744676"/>
    </source>
</evidence>
<accession>A0ACB6V8M4</accession>